<proteinExistence type="predicted"/>
<evidence type="ECO:0000256" key="2">
    <source>
        <dbReference type="SAM" id="SignalP"/>
    </source>
</evidence>
<feature type="chain" id="PRO_5043325683" evidence="2">
    <location>
        <begin position="27"/>
        <end position="495"/>
    </location>
</feature>
<feature type="region of interest" description="Disordered" evidence="1">
    <location>
        <begin position="43"/>
        <end position="63"/>
    </location>
</feature>
<sequence length="495" mass="57989">MVWSHSKKSIMPLLILMILKVSSTFGSFRDALLISVKDSPEPRIPKGIRSHRKRPNPSSLHLTTPSEQFEALPRQLVHITEEYGEPSSKKLSYGKSRLGSQTVHEGNRIESAYFELECIVSRLISILEVENNYINSMSSDSNTISAKEKLFKGEIPRLIEAFERQAETLPEEIVESNRYDELIKLLNTLTYDRKNYGLIKKFSKSLELQVINTLDLSDRNLTDDEFKRFKNSIRVNVELMRALLVIGGNNAISGLTKSKDVLELLAVELQSITKNITRYHDFKKEYFLLKSSYKSIFQSDTHHLSSIFNSFDSKDYERWNYLLDHYIVLESNLMKNTELKNLIRQNFPLSRISDKEQVKIRRLLTEYILQIQSFPSLDDIQVSINEQMIYFSLYYTLDYIINYNETKIELVSSDSLKLFELLEKFLKIYPKNLSDPLIDQDQRDVELLYKTYQSAKKFLSHNGRSSSIFRLIRDWFYRQKFINKSIFKLISQDPH</sequence>
<dbReference type="EMBL" id="CALTRL010006122">
    <property type="protein sequence ID" value="CAH7689742.1"/>
    <property type="molecule type" value="Genomic_DNA"/>
</dbReference>
<name>A0AAV0BQU0_PHAPC</name>
<comment type="caution">
    <text evidence="3">The sequence shown here is derived from an EMBL/GenBank/DDBJ whole genome shotgun (WGS) entry which is preliminary data.</text>
</comment>
<keyword evidence="4" id="KW-1185">Reference proteome</keyword>
<dbReference type="Proteomes" id="UP001153365">
    <property type="component" value="Unassembled WGS sequence"/>
</dbReference>
<organism evidence="3 4">
    <name type="scientific">Phakopsora pachyrhizi</name>
    <name type="common">Asian soybean rust disease fungus</name>
    <dbReference type="NCBI Taxonomy" id="170000"/>
    <lineage>
        <taxon>Eukaryota</taxon>
        <taxon>Fungi</taxon>
        <taxon>Dikarya</taxon>
        <taxon>Basidiomycota</taxon>
        <taxon>Pucciniomycotina</taxon>
        <taxon>Pucciniomycetes</taxon>
        <taxon>Pucciniales</taxon>
        <taxon>Phakopsoraceae</taxon>
        <taxon>Phakopsora</taxon>
    </lineage>
</organism>
<dbReference type="AlphaFoldDB" id="A0AAV0BQU0"/>
<evidence type="ECO:0000256" key="1">
    <source>
        <dbReference type="SAM" id="MobiDB-lite"/>
    </source>
</evidence>
<evidence type="ECO:0000313" key="4">
    <source>
        <dbReference type="Proteomes" id="UP001153365"/>
    </source>
</evidence>
<accession>A0AAV0BQU0</accession>
<evidence type="ECO:0000313" key="3">
    <source>
        <dbReference type="EMBL" id="CAH7689742.1"/>
    </source>
</evidence>
<reference evidence="3" key="1">
    <citation type="submission" date="2022-06" db="EMBL/GenBank/DDBJ databases">
        <authorList>
            <consortium name="SYNGENTA / RWTH Aachen University"/>
        </authorList>
    </citation>
    <scope>NUCLEOTIDE SEQUENCE</scope>
</reference>
<feature type="signal peptide" evidence="2">
    <location>
        <begin position="1"/>
        <end position="26"/>
    </location>
</feature>
<protein>
    <submittedName>
        <fullName evidence="3">Expressed protein</fullName>
    </submittedName>
</protein>
<gene>
    <name evidence="3" type="ORF">PPACK8108_LOCUS24871</name>
</gene>
<keyword evidence="2" id="KW-0732">Signal</keyword>
<feature type="compositionally biased region" description="Basic residues" evidence="1">
    <location>
        <begin position="46"/>
        <end position="55"/>
    </location>
</feature>